<name>A0A7W3D9U1_CITFR</name>
<sequence length="170" mass="19175">MIKSIWFKMPSAWIRDGGLRLFKWNNDELGSTSSKIAALQLYYVIAMTLEPVELSDAFDVTIVRGLSKATFNRFRTLTGMSRASIAAGLETLIQSGLVIRHRQGKCCFYEINGYVPGGGGWCKVPLRKVTGANGEVRAFLQFTLRKKIELYALKFYLYVCYARDNHTEGT</sequence>
<dbReference type="RefSeq" id="WP_042948501.1">
    <property type="nucleotide sequence ID" value="NZ_OP378604.1"/>
</dbReference>
<dbReference type="Proteomes" id="UP000591803">
    <property type="component" value="Unassembled WGS sequence"/>
</dbReference>
<geneLocation type="plasmid" evidence="1">
    <name>pRHBSTW-00116_2</name>
</geneLocation>
<protein>
    <submittedName>
        <fullName evidence="1">Uncharacterized protein</fullName>
    </submittedName>
</protein>
<dbReference type="AlphaFoldDB" id="A0A7W3D9U1"/>
<keyword evidence="1" id="KW-0614">Plasmid</keyword>
<reference evidence="1 2" key="1">
    <citation type="submission" date="2020-06" db="EMBL/GenBank/DDBJ databases">
        <title>REHAB project genomes.</title>
        <authorList>
            <person name="Shaw L.P."/>
        </authorList>
    </citation>
    <scope>NUCLEOTIDE SEQUENCE [LARGE SCALE GENOMIC DNA]</scope>
    <source>
        <strain evidence="1 2">RHBSTW-00116</strain>
        <plasmid evidence="1">pRHBSTW-00116_2</plasmid>
    </source>
</reference>
<dbReference type="SUPFAM" id="SSF46785">
    <property type="entry name" value="Winged helix' DNA-binding domain"/>
    <property type="match status" value="1"/>
</dbReference>
<dbReference type="InterPro" id="IPR036390">
    <property type="entry name" value="WH_DNA-bd_sf"/>
</dbReference>
<evidence type="ECO:0000313" key="2">
    <source>
        <dbReference type="Proteomes" id="UP000591803"/>
    </source>
</evidence>
<accession>A0A7W3D9U1</accession>
<proteinExistence type="predicted"/>
<evidence type="ECO:0000313" key="1">
    <source>
        <dbReference type="EMBL" id="MBA8065621.1"/>
    </source>
</evidence>
<gene>
    <name evidence="1" type="ORF">HV077_25335</name>
</gene>
<organism evidence="1 2">
    <name type="scientific">Citrobacter freundii</name>
    <dbReference type="NCBI Taxonomy" id="546"/>
    <lineage>
        <taxon>Bacteria</taxon>
        <taxon>Pseudomonadati</taxon>
        <taxon>Pseudomonadota</taxon>
        <taxon>Gammaproteobacteria</taxon>
        <taxon>Enterobacterales</taxon>
        <taxon>Enterobacteriaceae</taxon>
        <taxon>Citrobacter</taxon>
        <taxon>Citrobacter freundii complex</taxon>
    </lineage>
</organism>
<comment type="caution">
    <text evidence="1">The sequence shown here is derived from an EMBL/GenBank/DDBJ whole genome shotgun (WGS) entry which is preliminary data.</text>
</comment>
<dbReference type="EMBL" id="JABXRI010000002">
    <property type="protein sequence ID" value="MBA8065621.1"/>
    <property type="molecule type" value="Genomic_DNA"/>
</dbReference>